<dbReference type="GO" id="GO:0004519">
    <property type="term" value="F:endonuclease activity"/>
    <property type="evidence" value="ECO:0007669"/>
    <property type="project" value="InterPro"/>
</dbReference>
<geneLocation type="chloroplast" evidence="2"/>
<dbReference type="InterPro" id="IPR013597">
    <property type="entry name" value="Mat_intron_G2"/>
</dbReference>
<dbReference type="PROSITE" id="PS50878">
    <property type="entry name" value="RT_POL"/>
    <property type="match status" value="1"/>
</dbReference>
<sequence length="603" mass="69751">MEKSSSLSNRKSIRIKESFSAGGVSIQEMKDNVLQKQRKIAMAYRSGNVDYAFDLANQLLLDPNSHRAAVHRVVTNKGAKTPGIGETPVNTVAQYEELISQLELTVNNVQSYKAKPLKRIHIESPKGTGRIRPLSIPSYFDRCLQALYLIALEPIVEDWHDVYNYGFRPYKNPSWAIGNLGFLLSNKRPNVSFRYAIKVDIRKCFDRIDPDFIKTKTPIIPETILNSWLNCGYVDLKIDKKVMPTGLGVPQGGIISPLLANISLNGTQEFLKNHLKSINSKGGASVVRFADDMIILCRNLDTVQINLSALNKFLAIRGLEINDDKTKVVDLDYEPVEFLGYEFSKHFKGNRKVMSVVTKIPKPKIRKFKSTLRNLFKSKPHTRKSVINCIFKANPIIRGWANYYANAYNCHYVFNKLEFWLWHLYYYKLFRAYKNQYPKAGGREINSMIRWNKEFFDPITQWPRIIIDDKTYPLFKPTKIKFRPPQFVQKYKNPYVPADCQEIAKINLQMRTSWHRTILKRADYRCSLCGKDLLKEHLKYELHHVQPLQYEGLDKPKNIVPLCPSPCHKNITSAVARKNKKECTYYINLNVLIIPPHILKNFK</sequence>
<dbReference type="PANTHER" id="PTHR34047:SF8">
    <property type="entry name" value="PROTEIN YKFC"/>
    <property type="match status" value="1"/>
</dbReference>
<evidence type="ECO:0000313" key="2">
    <source>
        <dbReference type="EMBL" id="QHQ73339.1"/>
    </source>
</evidence>
<dbReference type="PANTHER" id="PTHR34047">
    <property type="entry name" value="NUCLEAR INTRON MATURASE 1, MITOCHONDRIAL-RELATED"/>
    <property type="match status" value="1"/>
</dbReference>
<organism evidence="2">
    <name type="scientific">Caulerpa ashmeadii</name>
    <dbReference type="NCBI Taxonomy" id="177078"/>
    <lineage>
        <taxon>Eukaryota</taxon>
        <taxon>Viridiplantae</taxon>
        <taxon>Chlorophyta</taxon>
        <taxon>core chlorophytes</taxon>
        <taxon>Ulvophyceae</taxon>
        <taxon>TCBD clade</taxon>
        <taxon>Bryopsidales</taxon>
        <taxon>Halimedineae</taxon>
        <taxon>Caulerpaceae</taxon>
        <taxon>Caulerpa</taxon>
    </lineage>
</organism>
<keyword evidence="2" id="KW-0150">Chloroplast</keyword>
<dbReference type="InterPro" id="IPR043128">
    <property type="entry name" value="Rev_trsase/Diguanyl_cyclase"/>
</dbReference>
<dbReference type="SUPFAM" id="SSF56672">
    <property type="entry name" value="DNA/RNA polymerases"/>
    <property type="match status" value="1"/>
</dbReference>
<dbReference type="InterPro" id="IPR003615">
    <property type="entry name" value="HNH_nuc"/>
</dbReference>
<dbReference type="GO" id="GO:0008270">
    <property type="term" value="F:zinc ion binding"/>
    <property type="evidence" value="ECO:0007669"/>
    <property type="project" value="InterPro"/>
</dbReference>
<dbReference type="InterPro" id="IPR002711">
    <property type="entry name" value="HNH"/>
</dbReference>
<dbReference type="Pfam" id="PF01844">
    <property type="entry name" value="HNH"/>
    <property type="match status" value="1"/>
</dbReference>
<evidence type="ECO:0000259" key="1">
    <source>
        <dbReference type="PROSITE" id="PS50878"/>
    </source>
</evidence>
<dbReference type="EMBL" id="MH745230">
    <property type="protein sequence ID" value="QHQ73339.1"/>
    <property type="molecule type" value="Genomic_DNA"/>
</dbReference>
<dbReference type="Pfam" id="PF13655">
    <property type="entry name" value="RVT_N"/>
    <property type="match status" value="1"/>
</dbReference>
<dbReference type="InterPro" id="IPR043502">
    <property type="entry name" value="DNA/RNA_pol_sf"/>
</dbReference>
<reference evidence="2" key="1">
    <citation type="journal article" date="2019" name="BMC Genomics">
        <title>Promising prospects of nanopore sequencing for algal hologenomics and structural variation discovery.</title>
        <authorList>
            <person name="Sauvage T."/>
            <person name="Schmidt W.E."/>
            <person name="Yoon H.S."/>
            <person name="Paul V.J."/>
            <person name="Fredericq S."/>
        </authorList>
    </citation>
    <scope>NUCLEOTIDE SEQUENCE</scope>
</reference>
<dbReference type="Pfam" id="PF00078">
    <property type="entry name" value="RVT_1"/>
    <property type="match status" value="1"/>
</dbReference>
<dbReference type="Pfam" id="PF08388">
    <property type="entry name" value="GIIM"/>
    <property type="match status" value="1"/>
</dbReference>
<feature type="domain" description="Reverse transcriptase" evidence="1">
    <location>
        <begin position="103"/>
        <end position="343"/>
    </location>
</feature>
<proteinExistence type="predicted"/>
<dbReference type="Gene3D" id="1.10.30.50">
    <property type="match status" value="1"/>
</dbReference>
<dbReference type="GO" id="GO:0003676">
    <property type="term" value="F:nucleic acid binding"/>
    <property type="evidence" value="ECO:0007669"/>
    <property type="project" value="InterPro"/>
</dbReference>
<dbReference type="InterPro" id="IPR000477">
    <property type="entry name" value="RT_dom"/>
</dbReference>
<dbReference type="EMBL" id="MH745231">
    <property type="protein sequence ID" value="QHQ73344.1"/>
    <property type="molecule type" value="Genomic_DNA"/>
</dbReference>
<accession>A0A6B9VZ22</accession>
<protein>
    <recommendedName>
        <fullName evidence="1">Reverse transcriptase domain-containing protein</fullName>
    </recommendedName>
</protein>
<keyword evidence="2" id="KW-0934">Plastid</keyword>
<dbReference type="InterPro" id="IPR051083">
    <property type="entry name" value="GrpII_Intron_Splice-Mob/Def"/>
</dbReference>
<dbReference type="InterPro" id="IPR025960">
    <property type="entry name" value="RVT_N"/>
</dbReference>
<dbReference type="CDD" id="cd01651">
    <property type="entry name" value="RT_G2_intron"/>
    <property type="match status" value="1"/>
</dbReference>
<name>A0A6B9VZ22_9CHLO</name>
<dbReference type="Gene3D" id="3.30.70.270">
    <property type="match status" value="1"/>
</dbReference>
<gene>
    <name evidence="2" type="primary">ORF20</name>
</gene>
<dbReference type="AlphaFoldDB" id="A0A6B9VZ22"/>
<dbReference type="CDD" id="cd00085">
    <property type="entry name" value="HNHc"/>
    <property type="match status" value="1"/>
</dbReference>